<dbReference type="HOGENOM" id="CLU_048175_2_0_1"/>
<dbReference type="InterPro" id="IPR042465">
    <property type="entry name" value="XXLT1"/>
</dbReference>
<dbReference type="GO" id="GO:0140560">
    <property type="term" value="F:xylosyl alpha-1,3-xylosyltransferase activity"/>
    <property type="evidence" value="ECO:0000318"/>
    <property type="project" value="GO_Central"/>
</dbReference>
<evidence type="ECO:0000256" key="1">
    <source>
        <dbReference type="SAM" id="Phobius"/>
    </source>
</evidence>
<dbReference type="GO" id="GO:0016266">
    <property type="term" value="P:protein O-linked glycosylation via N-acetyl-galactosamine"/>
    <property type="evidence" value="ECO:0000318"/>
    <property type="project" value="GO_Central"/>
</dbReference>
<dbReference type="EnsemblMetazoa" id="ISCW023304-RA">
    <property type="protein sequence ID" value="ISCW023304-PA"/>
    <property type="gene ID" value="ISCW023304"/>
</dbReference>
<dbReference type="KEGG" id="isc:8042558"/>
<dbReference type="STRING" id="6945.B7QKD1"/>
<organism>
    <name type="scientific">Ixodes scapularis</name>
    <name type="common">Black-legged tick</name>
    <name type="synonym">Deer tick</name>
    <dbReference type="NCBI Taxonomy" id="6945"/>
    <lineage>
        <taxon>Eukaryota</taxon>
        <taxon>Metazoa</taxon>
        <taxon>Ecdysozoa</taxon>
        <taxon>Arthropoda</taxon>
        <taxon>Chelicerata</taxon>
        <taxon>Arachnida</taxon>
        <taxon>Acari</taxon>
        <taxon>Parasitiformes</taxon>
        <taxon>Ixodida</taxon>
        <taxon>Ixodoidea</taxon>
        <taxon>Ixodidae</taxon>
        <taxon>Ixodinae</taxon>
        <taxon>Ixodes</taxon>
    </lineage>
</organism>
<gene>
    <name evidence="3" type="primary">8042558</name>
    <name evidence="2" type="ORF">IscW_ISCW023304</name>
</gene>
<protein>
    <recommendedName>
        <fullName evidence="5">Xyloside xylosyltransferase 1</fullName>
    </recommendedName>
</protein>
<feature type="transmembrane region" description="Helical" evidence="1">
    <location>
        <begin position="12"/>
        <end position="28"/>
    </location>
</feature>
<keyword evidence="1" id="KW-0812">Transmembrane</keyword>
<dbReference type="FunCoup" id="B7QKD1">
    <property type="interactions" value="368"/>
</dbReference>
<dbReference type="Gene3D" id="3.90.550.10">
    <property type="entry name" value="Spore Coat Polysaccharide Biosynthesis Protein SpsA, Chain A"/>
    <property type="match status" value="1"/>
</dbReference>
<dbReference type="VEuPathDB" id="VectorBase:ISCI023304"/>
<evidence type="ECO:0000313" key="3">
    <source>
        <dbReference type="EnsemblMetazoa" id="ISCW023304-PA"/>
    </source>
</evidence>
<dbReference type="EMBL" id="DS959025">
    <property type="protein sequence ID" value="EEC19303.1"/>
    <property type="molecule type" value="Genomic_DNA"/>
</dbReference>
<dbReference type="VEuPathDB" id="VectorBase:ISCP_001621"/>
<dbReference type="PANTHER" id="PTHR46612">
    <property type="entry name" value="XYLOSIDE XYLOSYLTRANSFERASE 1"/>
    <property type="match status" value="1"/>
</dbReference>
<dbReference type="InParanoid" id="B7QKD1"/>
<dbReference type="EMBL" id="ABJB010672008">
    <property type="status" value="NOT_ANNOTATED_CDS"/>
    <property type="molecule type" value="Genomic_DNA"/>
</dbReference>
<dbReference type="SUPFAM" id="SSF53448">
    <property type="entry name" value="Nucleotide-diphospho-sugar transferases"/>
    <property type="match status" value="1"/>
</dbReference>
<dbReference type="PaxDb" id="6945-B7QKD1"/>
<dbReference type="InterPro" id="IPR029044">
    <property type="entry name" value="Nucleotide-diphossugar_trans"/>
</dbReference>
<evidence type="ECO:0000313" key="4">
    <source>
        <dbReference type="Proteomes" id="UP000001555"/>
    </source>
</evidence>
<keyword evidence="4" id="KW-1185">Reference proteome</keyword>
<dbReference type="OrthoDB" id="411524at2759"/>
<reference evidence="3" key="2">
    <citation type="submission" date="2020-05" db="UniProtKB">
        <authorList>
            <consortium name="EnsemblMetazoa"/>
        </authorList>
    </citation>
    <scope>IDENTIFICATION</scope>
    <source>
        <strain evidence="3">wikel</strain>
    </source>
</reference>
<sequence length="387" mass="44234">MESSAPFRSKTKLLVAFLGMASVAFLLYQDYCQLPFTTPGTATLRRSHRPPAPDFNITANAAAATTTQVRSIDSFRLNTTTRRDHAHEASSERREVVDVMLVFTRAREFRNLREKFSICLTSMFRRSSAPLHLHIVTDAPSQEVAKQVLVDASVGCAVSITVEFFDVNDVLEPFRDLVSYMHLHFSPKSGFYSNALFFLSLGLHRVLSLRRLILLDIDLRLESDVWLLHRHFALFPETALVGMAHEQQPTYLHLFHEHRKRHPETRCSLPLPQGNPGFNSGVLLLDLHRMALSSAFRNLSSREGVEYLTSKYRFQGHLGDQDFYTVLSCERPELVYALPCTWNRQLCQWWKEHGYAHVFDDYHRCEGRVDIYHGNCNTSMPTAASGS</sequence>
<dbReference type="EMBL" id="ABJB010604257">
    <property type="status" value="NOT_ANNOTATED_CDS"/>
    <property type="molecule type" value="Genomic_DNA"/>
</dbReference>
<dbReference type="AlphaFoldDB" id="B7QKD1"/>
<evidence type="ECO:0008006" key="5">
    <source>
        <dbReference type="Google" id="ProtNLM"/>
    </source>
</evidence>
<accession>B7QKD1</accession>
<keyword evidence="1" id="KW-1133">Transmembrane helix</keyword>
<reference evidence="2 4" key="1">
    <citation type="submission" date="2008-03" db="EMBL/GenBank/DDBJ databases">
        <title>Annotation of Ixodes scapularis.</title>
        <authorList>
            <consortium name="Ixodes scapularis Genome Project Consortium"/>
            <person name="Caler E."/>
            <person name="Hannick L.I."/>
            <person name="Bidwell S."/>
            <person name="Joardar V."/>
            <person name="Thiagarajan M."/>
            <person name="Amedeo P."/>
            <person name="Galinsky K.J."/>
            <person name="Schobel S."/>
            <person name="Inman J."/>
            <person name="Hostetler J."/>
            <person name="Miller J."/>
            <person name="Hammond M."/>
            <person name="Megy K."/>
            <person name="Lawson D."/>
            <person name="Kodira C."/>
            <person name="Sutton G."/>
            <person name="Meyer J."/>
            <person name="Hill C.A."/>
            <person name="Birren B."/>
            <person name="Nene V."/>
            <person name="Collins F."/>
            <person name="Alarcon-Chaidez F."/>
            <person name="Wikel S."/>
            <person name="Strausberg R."/>
        </authorList>
    </citation>
    <scope>NUCLEOTIDE SEQUENCE [LARGE SCALE GENOMIC DNA]</scope>
    <source>
        <strain evidence="4">Wikel</strain>
        <strain evidence="2">Wikel colony</strain>
    </source>
</reference>
<dbReference type="GO" id="GO:0005789">
    <property type="term" value="C:endoplasmic reticulum membrane"/>
    <property type="evidence" value="ECO:0000318"/>
    <property type="project" value="GO_Central"/>
</dbReference>
<name>B7QKD1_IXOSC</name>
<dbReference type="Proteomes" id="UP000001555">
    <property type="component" value="Unassembled WGS sequence"/>
</dbReference>
<keyword evidence="1" id="KW-0472">Membrane</keyword>
<dbReference type="PANTHER" id="PTHR46612:SF1">
    <property type="entry name" value="XYLOSIDE XYLOSYLTRANSFERASE 1"/>
    <property type="match status" value="1"/>
</dbReference>
<evidence type="ECO:0000313" key="2">
    <source>
        <dbReference type="EMBL" id="EEC19303.1"/>
    </source>
</evidence>
<proteinExistence type="predicted"/>
<dbReference type="VEuPathDB" id="VectorBase:ISCW023304"/>
<dbReference type="OMA" id="NVWCIFT"/>